<name>A0A3G8ZKG0_9ACTN</name>
<dbReference type="KEGG" id="nak:EH165_06255"/>
<proteinExistence type="inferred from homology"/>
<keyword evidence="3" id="KW-0540">Nuclease</keyword>
<dbReference type="InterPro" id="IPR002711">
    <property type="entry name" value="HNH"/>
</dbReference>
<evidence type="ECO:0000313" key="3">
    <source>
        <dbReference type="EMBL" id="AZI57809.1"/>
    </source>
</evidence>
<dbReference type="EMBL" id="CP034170">
    <property type="protein sequence ID" value="AZI57809.1"/>
    <property type="molecule type" value="Genomic_DNA"/>
</dbReference>
<dbReference type="CDD" id="cd00085">
    <property type="entry name" value="HNHc"/>
    <property type="match status" value="1"/>
</dbReference>
<evidence type="ECO:0000313" key="4">
    <source>
        <dbReference type="Proteomes" id="UP000268084"/>
    </source>
</evidence>
<organism evidence="3 4">
    <name type="scientific">Nakamurella antarctica</name>
    <dbReference type="NCBI Taxonomy" id="1902245"/>
    <lineage>
        <taxon>Bacteria</taxon>
        <taxon>Bacillati</taxon>
        <taxon>Actinomycetota</taxon>
        <taxon>Actinomycetes</taxon>
        <taxon>Nakamurellales</taxon>
        <taxon>Nakamurellaceae</taxon>
        <taxon>Nakamurella</taxon>
    </lineage>
</organism>
<keyword evidence="3" id="KW-0378">Hydrolase</keyword>
<reference evidence="3 4" key="1">
    <citation type="submission" date="2018-11" db="EMBL/GenBank/DDBJ databases">
        <authorList>
            <person name="Da X."/>
        </authorList>
    </citation>
    <scope>NUCLEOTIDE SEQUENCE [LARGE SCALE GENOMIC DNA]</scope>
    <source>
        <strain evidence="3 4">S14-144</strain>
    </source>
</reference>
<sequence length="502" mass="54502">MAELLATGWGLGAAASYEEHDEEFQSERYEQGIAVLSRSVEDTESLTVDELENRICSTAGRIAVATCALLMMIERFDRLQGWSQWGMKSCAHWLAWTCSMSPATAREYVRVARAVSQLPLILDEFARGVLSYSKVRSVTRVAGRVDEQTLLNLAVVETASQLERTVRGFRKADGAGLDQQRLRRARAYWDDDGMLVLSARLPAEEGALVMAAIEAAGLQESQGPGAQHELVADSDRLDLNHQTMSVADSFVSMAKSALSAGQTETSGDDRQLIVLHVGPEAFSSPVAPPVEGCSTERSADKGICHLDDGPGLDTPAMERFACDTAVLVMIKGAAKNVLNVGRKARKISPAMRRALRIRDGGCRYPGCHRRTHLEAHHLIHWMHGGHTDQDNLALLCRFHHMAVHEGGFRVVGKPTSGGCLGLTFWRPDGQRVPQAPKLYPGSNPDLNVCDVSPESLRAGALGEPFSLVDVVAAMTDSVLTRTARLAHATDHGVIEHVSLSVT</sequence>
<keyword evidence="3" id="KW-0255">Endonuclease</keyword>
<dbReference type="Proteomes" id="UP000268084">
    <property type="component" value="Chromosome"/>
</dbReference>
<dbReference type="AlphaFoldDB" id="A0A3G8ZKG0"/>
<gene>
    <name evidence="3" type="ORF">EH165_06255</name>
</gene>
<protein>
    <submittedName>
        <fullName evidence="3">HNH endonuclease</fullName>
    </submittedName>
</protein>
<dbReference type="GO" id="GO:0004519">
    <property type="term" value="F:endonuclease activity"/>
    <property type="evidence" value="ECO:0007669"/>
    <property type="project" value="UniProtKB-KW"/>
</dbReference>
<dbReference type="RefSeq" id="WP_124798557.1">
    <property type="nucleotide sequence ID" value="NZ_CP034170.1"/>
</dbReference>
<dbReference type="Pfam" id="PF01844">
    <property type="entry name" value="HNH"/>
    <property type="match status" value="1"/>
</dbReference>
<evidence type="ECO:0000259" key="2">
    <source>
        <dbReference type="SMART" id="SM00507"/>
    </source>
</evidence>
<dbReference type="InterPro" id="IPR003615">
    <property type="entry name" value="HNH_nuc"/>
</dbReference>
<feature type="domain" description="HNH nuclease" evidence="2">
    <location>
        <begin position="350"/>
        <end position="401"/>
    </location>
</feature>
<accession>A0A3G8ZKG0</accession>
<dbReference type="OrthoDB" id="581465at2"/>
<reference evidence="3 4" key="2">
    <citation type="submission" date="2018-12" db="EMBL/GenBank/DDBJ databases">
        <title>Nakamurella antarcticus sp. nov., isolated from Antarctica South Shetland Islands soil.</title>
        <authorList>
            <person name="Peng F."/>
        </authorList>
    </citation>
    <scope>NUCLEOTIDE SEQUENCE [LARGE SCALE GENOMIC DNA]</scope>
    <source>
        <strain evidence="3 4">S14-144</strain>
    </source>
</reference>
<dbReference type="Gene3D" id="1.10.30.50">
    <property type="match status" value="1"/>
</dbReference>
<dbReference type="SMART" id="SM00507">
    <property type="entry name" value="HNHc"/>
    <property type="match status" value="1"/>
</dbReference>
<keyword evidence="4" id="KW-1185">Reference proteome</keyword>
<dbReference type="GO" id="GO:0008270">
    <property type="term" value="F:zinc ion binding"/>
    <property type="evidence" value="ECO:0007669"/>
    <property type="project" value="InterPro"/>
</dbReference>
<evidence type="ECO:0000256" key="1">
    <source>
        <dbReference type="ARBA" id="ARBA00023450"/>
    </source>
</evidence>
<dbReference type="Pfam" id="PF02720">
    <property type="entry name" value="DUF222"/>
    <property type="match status" value="1"/>
</dbReference>
<dbReference type="InterPro" id="IPR003870">
    <property type="entry name" value="DUF222"/>
</dbReference>
<comment type="similarity">
    <text evidence="1">Belongs to the Rv1128c/1148c/1588c/1702c/1945/3466 family.</text>
</comment>
<dbReference type="GO" id="GO:0003676">
    <property type="term" value="F:nucleic acid binding"/>
    <property type="evidence" value="ECO:0007669"/>
    <property type="project" value="InterPro"/>
</dbReference>